<dbReference type="PANTHER" id="PTHR23011">
    <property type="entry name" value="CYCLIC NUCLEOTIDE-BINDING DOMAIN CONTAINING PROTEIN"/>
    <property type="match status" value="1"/>
</dbReference>
<dbReference type="EMBL" id="OB660223">
    <property type="protein sequence ID" value="CAD7223566.1"/>
    <property type="molecule type" value="Genomic_DNA"/>
</dbReference>
<protein>
    <submittedName>
        <fullName evidence="2">Uncharacterized protein</fullName>
    </submittedName>
</protein>
<gene>
    <name evidence="2" type="ORF">CTOB1V02_LOCUS1548</name>
</gene>
<dbReference type="SUPFAM" id="SSF51206">
    <property type="entry name" value="cAMP-binding domain-like"/>
    <property type="match status" value="1"/>
</dbReference>
<accession>A0A7R8W2I5</accession>
<dbReference type="InterPro" id="IPR000595">
    <property type="entry name" value="cNMP-bd_dom"/>
</dbReference>
<dbReference type="AlphaFoldDB" id="A0A7R8W2I5"/>
<dbReference type="PANTHER" id="PTHR23011:SF28">
    <property type="entry name" value="CYCLIC NUCLEOTIDE-BINDING DOMAIN CONTAINING PROTEIN"/>
    <property type="match status" value="1"/>
</dbReference>
<proteinExistence type="predicted"/>
<evidence type="ECO:0000313" key="2">
    <source>
        <dbReference type="EMBL" id="CAD7223566.1"/>
    </source>
</evidence>
<dbReference type="InterPro" id="IPR014710">
    <property type="entry name" value="RmlC-like_jellyroll"/>
</dbReference>
<dbReference type="InterPro" id="IPR018490">
    <property type="entry name" value="cNMP-bd_dom_sf"/>
</dbReference>
<dbReference type="Gene3D" id="2.60.120.10">
    <property type="entry name" value="Jelly Rolls"/>
    <property type="match status" value="1"/>
</dbReference>
<sequence length="259" mass="28779">MTSEAKEAVAPPLTSPTQDQVMVPSIERNYVRMGYRPLGTGSAGHSESSSIYSGSGETGISDPDQRSSIDGEDFETEEMLQDMSHEINVDSEDDDEDLAASLDSLAIRDAVRDCLEKDPAERTETDIEILLDFTQQLRAFSNMTLAVRRALCSVMVFAVVERAGTVVMNDGEELDSWSVIVNGSVEIELPDGRKQDLELGDSFGITPTMNKMYHSGVMRTKVDDCQFVCITQECYYRILHQEQVEKGGKKKEGSDERKR</sequence>
<name>A0A7R8W2I5_9CRUS</name>
<dbReference type="PROSITE" id="PS50042">
    <property type="entry name" value="CNMP_BINDING_3"/>
    <property type="match status" value="1"/>
</dbReference>
<organism evidence="2">
    <name type="scientific">Cyprideis torosa</name>
    <dbReference type="NCBI Taxonomy" id="163714"/>
    <lineage>
        <taxon>Eukaryota</taxon>
        <taxon>Metazoa</taxon>
        <taxon>Ecdysozoa</taxon>
        <taxon>Arthropoda</taxon>
        <taxon>Crustacea</taxon>
        <taxon>Oligostraca</taxon>
        <taxon>Ostracoda</taxon>
        <taxon>Podocopa</taxon>
        <taxon>Podocopida</taxon>
        <taxon>Cytherocopina</taxon>
        <taxon>Cytheroidea</taxon>
        <taxon>Cytherideidae</taxon>
        <taxon>Cyprideis</taxon>
    </lineage>
</organism>
<feature type="compositionally biased region" description="Low complexity" evidence="1">
    <location>
        <begin position="39"/>
        <end position="61"/>
    </location>
</feature>
<feature type="region of interest" description="Disordered" evidence="1">
    <location>
        <begin position="37"/>
        <end position="70"/>
    </location>
</feature>
<dbReference type="OrthoDB" id="21144at2759"/>
<feature type="region of interest" description="Disordered" evidence="1">
    <location>
        <begin position="1"/>
        <end position="23"/>
    </location>
</feature>
<dbReference type="CDD" id="cd00038">
    <property type="entry name" value="CAP_ED"/>
    <property type="match status" value="1"/>
</dbReference>
<evidence type="ECO:0000256" key="1">
    <source>
        <dbReference type="SAM" id="MobiDB-lite"/>
    </source>
</evidence>
<reference evidence="2" key="1">
    <citation type="submission" date="2020-11" db="EMBL/GenBank/DDBJ databases">
        <authorList>
            <person name="Tran Van P."/>
        </authorList>
    </citation>
    <scope>NUCLEOTIDE SEQUENCE</scope>
</reference>
<dbReference type="Pfam" id="PF00027">
    <property type="entry name" value="cNMP_binding"/>
    <property type="match status" value="1"/>
</dbReference>